<evidence type="ECO:0000313" key="2">
    <source>
        <dbReference type="Proteomes" id="UP000681343"/>
    </source>
</evidence>
<dbReference type="EMBL" id="AP023415">
    <property type="protein sequence ID" value="BCK79120.1"/>
    <property type="molecule type" value="Genomic_DNA"/>
</dbReference>
<proteinExistence type="predicted"/>
<organism evidence="1 2">
    <name type="scientific">Vescimonas fastidiosa</name>
    <dbReference type="NCBI Taxonomy" id="2714353"/>
    <lineage>
        <taxon>Bacteria</taxon>
        <taxon>Bacillati</taxon>
        <taxon>Bacillota</taxon>
        <taxon>Clostridia</taxon>
        <taxon>Eubacteriales</taxon>
        <taxon>Oscillospiraceae</taxon>
        <taxon>Vescimonas</taxon>
    </lineage>
</organism>
<gene>
    <name evidence="1" type="ORF">MM35RIKEN_13120</name>
</gene>
<protein>
    <recommendedName>
        <fullName evidence="3">Transcriptional coactivator p15 (PC4) C-terminal domain-containing protein</fullName>
    </recommendedName>
</protein>
<dbReference type="Proteomes" id="UP000681343">
    <property type="component" value="Chromosome"/>
</dbReference>
<evidence type="ECO:0000313" key="1">
    <source>
        <dbReference type="EMBL" id="BCK79120.1"/>
    </source>
</evidence>
<evidence type="ECO:0008006" key="3">
    <source>
        <dbReference type="Google" id="ProtNLM"/>
    </source>
</evidence>
<sequence>MANYEIVKKIAVLGGKPDGVTKEINIVKWGVYDPMIDIRRWQGGIASKGISLKREEAQKLLEALKIVFGETEA</sequence>
<dbReference type="Gene3D" id="2.30.31.70">
    <property type="match status" value="1"/>
</dbReference>
<dbReference type="KEGG" id="vfa:MM35RIKEN_13120"/>
<name>A0A810PTF6_9FIRM</name>
<reference evidence="1" key="1">
    <citation type="submission" date="2020-09" db="EMBL/GenBank/DDBJ databases">
        <title>New species isolated from human feces.</title>
        <authorList>
            <person name="Kitahara M."/>
            <person name="Shigeno Y."/>
            <person name="Shime M."/>
            <person name="Matsumoto Y."/>
            <person name="Nakamura S."/>
            <person name="Motooka D."/>
            <person name="Fukuoka S."/>
            <person name="Nishikawa H."/>
            <person name="Benno Y."/>
        </authorList>
    </citation>
    <scope>NUCLEOTIDE SEQUENCE</scope>
    <source>
        <strain evidence="1">MM35</strain>
    </source>
</reference>
<keyword evidence="2" id="KW-1185">Reference proteome</keyword>
<dbReference type="RefSeq" id="WP_212820354.1">
    <property type="nucleotide sequence ID" value="NZ_AP023415.1"/>
</dbReference>
<dbReference type="AlphaFoldDB" id="A0A810PTF6"/>
<accession>A0A810PTF6</accession>